<sequence>MPTNDFPVVFVTHGTVAMMISDSPVKVPIFGEVSRNCPLALWLRQLSKQLALPSLPKAILIITAHWETANSVHITAQEKHTELFYDYGGFPKEAYEIQYKPPGDINLSKRVKTLLEQNGISAKLDEKRNFDHGVFVPLKLIYPDANIPVVALS</sequence>
<evidence type="ECO:0000259" key="6">
    <source>
        <dbReference type="Pfam" id="PF02900"/>
    </source>
</evidence>
<dbReference type="SUPFAM" id="SSF53213">
    <property type="entry name" value="LigB-like"/>
    <property type="match status" value="1"/>
</dbReference>
<protein>
    <recommendedName>
        <fullName evidence="6">Extradiol ring-cleavage dioxygenase class III enzyme subunit B domain-containing protein</fullName>
    </recommendedName>
</protein>
<dbReference type="EMBL" id="CAJNOI010006426">
    <property type="protein sequence ID" value="CAF1578261.1"/>
    <property type="molecule type" value="Genomic_DNA"/>
</dbReference>
<comment type="similarity">
    <text evidence="2">Belongs to the DODA-type extradiol aromatic ring-opening dioxygenase family.</text>
</comment>
<dbReference type="PANTHER" id="PTHR30096">
    <property type="entry name" value="4,5-DOPA DIOXYGENASE EXTRADIOL-LIKE PROTEIN"/>
    <property type="match status" value="1"/>
</dbReference>
<dbReference type="CDD" id="cd07363">
    <property type="entry name" value="45_DOPA_Dioxygenase"/>
    <property type="match status" value="1"/>
</dbReference>
<comment type="caution">
    <text evidence="9">The sequence shown here is derived from an EMBL/GenBank/DDBJ whole genome shotgun (WGS) entry which is preliminary data.</text>
</comment>
<dbReference type="GO" id="GO:0008270">
    <property type="term" value="F:zinc ion binding"/>
    <property type="evidence" value="ECO:0007669"/>
    <property type="project" value="InterPro"/>
</dbReference>
<dbReference type="Proteomes" id="UP000663877">
    <property type="component" value="Unassembled WGS sequence"/>
</dbReference>
<dbReference type="Pfam" id="PF02900">
    <property type="entry name" value="LigB"/>
    <property type="match status" value="1"/>
</dbReference>
<name>A0A816GEF1_9BILA</name>
<dbReference type="OrthoDB" id="7396853at2759"/>
<evidence type="ECO:0000256" key="5">
    <source>
        <dbReference type="ARBA" id="ARBA00023002"/>
    </source>
</evidence>
<evidence type="ECO:0000313" key="7">
    <source>
        <dbReference type="EMBL" id="CAF1578242.1"/>
    </source>
</evidence>
<feature type="non-terminal residue" evidence="9">
    <location>
        <position position="153"/>
    </location>
</feature>
<dbReference type="GO" id="GO:0008198">
    <property type="term" value="F:ferrous iron binding"/>
    <property type="evidence" value="ECO:0007669"/>
    <property type="project" value="InterPro"/>
</dbReference>
<dbReference type="InterPro" id="IPR014436">
    <property type="entry name" value="Extradiol_dOase_DODA"/>
</dbReference>
<proteinExistence type="inferred from homology"/>
<dbReference type="EMBL" id="CAJNOM010006848">
    <property type="protein sequence ID" value="CAF1672512.1"/>
    <property type="molecule type" value="Genomic_DNA"/>
</dbReference>
<evidence type="ECO:0000256" key="4">
    <source>
        <dbReference type="ARBA" id="ARBA00022833"/>
    </source>
</evidence>
<dbReference type="InterPro" id="IPR004183">
    <property type="entry name" value="Xdiol_dOase_suB"/>
</dbReference>
<keyword evidence="11" id="KW-1185">Reference proteome</keyword>
<evidence type="ECO:0000256" key="2">
    <source>
        <dbReference type="ARBA" id="ARBA00007581"/>
    </source>
</evidence>
<keyword evidence="4" id="KW-0862">Zinc</keyword>
<comment type="cofactor">
    <cofactor evidence="1">
        <name>Zn(2+)</name>
        <dbReference type="ChEBI" id="CHEBI:29105"/>
    </cofactor>
</comment>
<evidence type="ECO:0000313" key="9">
    <source>
        <dbReference type="EMBL" id="CAF1672503.1"/>
    </source>
</evidence>
<dbReference type="EMBL" id="CAJNOM010006847">
    <property type="protein sequence ID" value="CAF1672503.1"/>
    <property type="molecule type" value="Genomic_DNA"/>
</dbReference>
<dbReference type="PANTHER" id="PTHR30096:SF0">
    <property type="entry name" value="4,5-DOPA DIOXYGENASE EXTRADIOL-LIKE PROTEIN"/>
    <property type="match status" value="1"/>
</dbReference>
<gene>
    <name evidence="7" type="ORF">BJG266_LOCUS48446</name>
    <name evidence="8" type="ORF">BJG266_LOCUS48448</name>
    <name evidence="9" type="ORF">QVE165_LOCUS65512</name>
    <name evidence="10" type="ORF">QVE165_LOCUS65514</name>
</gene>
<dbReference type="EMBL" id="CAJNOI010006425">
    <property type="protein sequence ID" value="CAF1578242.1"/>
    <property type="molecule type" value="Genomic_DNA"/>
</dbReference>
<organism evidence="9 11">
    <name type="scientific">Adineta steineri</name>
    <dbReference type="NCBI Taxonomy" id="433720"/>
    <lineage>
        <taxon>Eukaryota</taxon>
        <taxon>Metazoa</taxon>
        <taxon>Spiralia</taxon>
        <taxon>Gnathifera</taxon>
        <taxon>Rotifera</taxon>
        <taxon>Eurotatoria</taxon>
        <taxon>Bdelloidea</taxon>
        <taxon>Adinetida</taxon>
        <taxon>Adinetidae</taxon>
        <taxon>Adineta</taxon>
    </lineage>
</organism>
<dbReference type="Proteomes" id="UP000663832">
    <property type="component" value="Unassembled WGS sequence"/>
</dbReference>
<feature type="domain" description="Extradiol ring-cleavage dioxygenase class III enzyme subunit B" evidence="6">
    <location>
        <begin position="9"/>
        <end position="151"/>
    </location>
</feature>
<dbReference type="AlphaFoldDB" id="A0A816GEF1"/>
<evidence type="ECO:0000313" key="11">
    <source>
        <dbReference type="Proteomes" id="UP000663832"/>
    </source>
</evidence>
<accession>A0A816GEF1</accession>
<reference evidence="9" key="1">
    <citation type="submission" date="2021-02" db="EMBL/GenBank/DDBJ databases">
        <authorList>
            <person name="Nowell W R."/>
        </authorList>
    </citation>
    <scope>NUCLEOTIDE SEQUENCE</scope>
</reference>
<keyword evidence="5" id="KW-0560">Oxidoreductase</keyword>
<evidence type="ECO:0000256" key="1">
    <source>
        <dbReference type="ARBA" id="ARBA00001947"/>
    </source>
</evidence>
<evidence type="ECO:0000313" key="10">
    <source>
        <dbReference type="EMBL" id="CAF1672512.1"/>
    </source>
</evidence>
<evidence type="ECO:0000313" key="8">
    <source>
        <dbReference type="EMBL" id="CAF1578261.1"/>
    </source>
</evidence>
<dbReference type="Gene3D" id="3.40.830.10">
    <property type="entry name" value="LigB-like"/>
    <property type="match status" value="1"/>
</dbReference>
<dbReference type="GO" id="GO:0016702">
    <property type="term" value="F:oxidoreductase activity, acting on single donors with incorporation of molecular oxygen, incorporation of two atoms of oxygen"/>
    <property type="evidence" value="ECO:0007669"/>
    <property type="project" value="UniProtKB-ARBA"/>
</dbReference>
<keyword evidence="3" id="KW-0479">Metal-binding</keyword>
<evidence type="ECO:0000256" key="3">
    <source>
        <dbReference type="ARBA" id="ARBA00022723"/>
    </source>
</evidence>